<gene>
    <name evidence="1" type="ORF">PEDI_44430</name>
</gene>
<proteinExistence type="predicted"/>
<dbReference type="Proteomes" id="UP001310022">
    <property type="component" value="Unassembled WGS sequence"/>
</dbReference>
<comment type="caution">
    <text evidence="1">The sequence shown here is derived from an EMBL/GenBank/DDBJ whole genome shotgun (WGS) entry which is preliminary data.</text>
</comment>
<dbReference type="AlphaFoldDB" id="A0AAN4W1D7"/>
<evidence type="ECO:0000313" key="2">
    <source>
        <dbReference type="Proteomes" id="UP001310022"/>
    </source>
</evidence>
<dbReference type="EMBL" id="BQKE01000003">
    <property type="protein sequence ID" value="GJM63891.1"/>
    <property type="molecule type" value="Genomic_DNA"/>
</dbReference>
<sequence length="236" mass="27860">MIIYEGDTLQLLSLPLEEFLGENEEREKKYPFFKLSCSTALWRGYQGLWKLENNELFLIDVFLCASKERSLFRELFDSESPIRANWFTGDLFIQHGKMIKYHHSGFERYFEEETKVNIVQGSIMEIQHFVNGYQASDMNFPSNPDSIMAEVHNQINWKALPKLSKDYKVFVNIKMGVTDSLTIIHSKAPELYVQEVQSVLNEFPKLRKFYSRDEPLEEEYTFPVIFSNAQRKRFAH</sequence>
<accession>A0AAN4W1D7</accession>
<protein>
    <submittedName>
        <fullName evidence="1">Uncharacterized protein</fullName>
    </submittedName>
</protein>
<organism evidence="1 2">
    <name type="scientific">Persicobacter diffluens</name>
    <dbReference type="NCBI Taxonomy" id="981"/>
    <lineage>
        <taxon>Bacteria</taxon>
        <taxon>Pseudomonadati</taxon>
        <taxon>Bacteroidota</taxon>
        <taxon>Cytophagia</taxon>
        <taxon>Cytophagales</taxon>
        <taxon>Persicobacteraceae</taxon>
        <taxon>Persicobacter</taxon>
    </lineage>
</organism>
<evidence type="ECO:0000313" key="1">
    <source>
        <dbReference type="EMBL" id="GJM63891.1"/>
    </source>
</evidence>
<name>A0AAN4W1D7_9BACT</name>
<reference evidence="1 2" key="1">
    <citation type="submission" date="2021-12" db="EMBL/GenBank/DDBJ databases">
        <title>Genome sequencing of bacteria with rrn-lacking chromosome and rrn-plasmid.</title>
        <authorList>
            <person name="Anda M."/>
            <person name="Iwasaki W."/>
        </authorList>
    </citation>
    <scope>NUCLEOTIDE SEQUENCE [LARGE SCALE GENOMIC DNA]</scope>
    <source>
        <strain evidence="1 2">NBRC 15940</strain>
    </source>
</reference>
<keyword evidence="2" id="KW-1185">Reference proteome</keyword>